<feature type="region of interest" description="Disordered" evidence="1">
    <location>
        <begin position="140"/>
        <end position="179"/>
    </location>
</feature>
<dbReference type="RefSeq" id="YP_009887316.1">
    <property type="nucleotide sequence ID" value="NC_049498.1"/>
</dbReference>
<organism evidence="2 3">
    <name type="scientific">Arthrobacter phage Abba</name>
    <dbReference type="NCBI Taxonomy" id="2713256"/>
    <lineage>
        <taxon>Viruses</taxon>
        <taxon>Duplodnaviria</taxon>
        <taxon>Heunggongvirae</taxon>
        <taxon>Uroviricota</taxon>
        <taxon>Caudoviricetes</taxon>
        <taxon>Berryhillviridae</taxon>
        <taxon>Ayohtrevirus</taxon>
        <taxon>Ayohtrevirus abba</taxon>
    </lineage>
</organism>
<accession>A0A6G8R2F3</accession>
<evidence type="ECO:0000256" key="1">
    <source>
        <dbReference type="SAM" id="MobiDB-lite"/>
    </source>
</evidence>
<sequence length="241" mass="25881">MTTNAQAALAAAVHFGKGRDLTPHQTLSDADRFKTWLDKHESAELPMRSLTQAEIDAYNDYCAAVPVDERPVNPHLAPEYVEALRAAYPEATDAKLGNACYERHTVAPGVHQAVPHTHESEPEQGDRETQLDALVIPAETTGPDELHADKRPDSYGNRGESRTGRKRRRDGIAGGARGRAESIADQAVELAGDIPGNIVVNMSKGSSVIGFTPNIAAQGGPSPAMFAQIARSVNADRARLM</sequence>
<dbReference type="KEGG" id="vg:55816771"/>
<evidence type="ECO:0000313" key="3">
    <source>
        <dbReference type="Proteomes" id="UP000500909"/>
    </source>
</evidence>
<proteinExistence type="predicted"/>
<reference evidence="2 3" key="1">
    <citation type="submission" date="2020-02" db="EMBL/GenBank/DDBJ databases">
        <authorList>
            <person name="Bojorquez D.A."/>
            <person name="Alcantara J.K.D.L."/>
            <person name="Arambulo J.M.L."/>
            <person name="Budzinski C.A."/>
            <person name="Campbell G.A."/>
            <person name="Dosanjh M.K."/>
            <person name="Gallardo M.A."/>
            <person name="Huang C."/>
            <person name="Nguyen N."/>
            <person name="Yee O.M."/>
            <person name="Ngo R.T."/>
            <person name="Kapinos A."/>
            <person name="Freise A.C."/>
            <person name="Reddi K."/>
            <person name="Moberg-Parker J."/>
            <person name="Garlena R.A."/>
            <person name="Russell D.A."/>
            <person name="Pope W.H."/>
            <person name="Jacobs-Sera D."/>
            <person name="Hatfull G.F."/>
        </authorList>
    </citation>
    <scope>NUCLEOTIDE SEQUENCE [LARGE SCALE GENOMIC DNA]</scope>
</reference>
<gene>
    <name evidence="2" type="primary">50</name>
    <name evidence="2" type="ORF">SEA_ABBA_50</name>
</gene>
<feature type="compositionally biased region" description="Basic and acidic residues" evidence="1">
    <location>
        <begin position="144"/>
        <end position="163"/>
    </location>
</feature>
<name>A0A6G8R2F3_9CAUD</name>
<evidence type="ECO:0000313" key="2">
    <source>
        <dbReference type="EMBL" id="QIN94379.1"/>
    </source>
</evidence>
<protein>
    <submittedName>
        <fullName evidence="2">Uncharacterized protein</fullName>
    </submittedName>
</protein>
<keyword evidence="3" id="KW-1185">Reference proteome</keyword>
<dbReference type="GeneID" id="55816771"/>
<dbReference type="EMBL" id="MT024868">
    <property type="protein sequence ID" value="QIN94379.1"/>
    <property type="molecule type" value="Genomic_DNA"/>
</dbReference>
<dbReference type="Proteomes" id="UP000500909">
    <property type="component" value="Segment"/>
</dbReference>